<dbReference type="RefSeq" id="WP_249600660.1">
    <property type="nucleotide sequence ID" value="NZ_JAKHSK010000005.1"/>
</dbReference>
<dbReference type="InterPro" id="IPR006860">
    <property type="entry name" value="FecR"/>
</dbReference>
<dbReference type="AlphaFoldDB" id="A0A9X2CKQ0"/>
<dbReference type="Proteomes" id="UP001139521">
    <property type="component" value="Unassembled WGS sequence"/>
</dbReference>
<dbReference type="GO" id="GO:0016989">
    <property type="term" value="F:sigma factor antagonist activity"/>
    <property type="evidence" value="ECO:0007669"/>
    <property type="project" value="TreeGrafter"/>
</dbReference>
<gene>
    <name evidence="4" type="ORF">L1967_05160</name>
</gene>
<comment type="caution">
    <text evidence="4">The sequence shown here is derived from an EMBL/GenBank/DDBJ whole genome shotgun (WGS) entry which is preliminary data.</text>
</comment>
<dbReference type="Gene3D" id="2.60.120.1440">
    <property type="match status" value="1"/>
</dbReference>
<accession>A0A9X2CKQ0</accession>
<proteinExistence type="predicted"/>
<keyword evidence="5" id="KW-1185">Reference proteome</keyword>
<feature type="domain" description="FecR protein" evidence="2">
    <location>
        <begin position="116"/>
        <end position="208"/>
    </location>
</feature>
<dbReference type="Pfam" id="PF04773">
    <property type="entry name" value="FecR"/>
    <property type="match status" value="1"/>
</dbReference>
<evidence type="ECO:0000259" key="3">
    <source>
        <dbReference type="Pfam" id="PF16344"/>
    </source>
</evidence>
<dbReference type="InterPro" id="IPR012373">
    <property type="entry name" value="Ferrdict_sens_TM"/>
</dbReference>
<feature type="transmembrane region" description="Helical" evidence="1">
    <location>
        <begin position="81"/>
        <end position="100"/>
    </location>
</feature>
<organism evidence="4 5">
    <name type="scientific">Zunongwangia pacifica</name>
    <dbReference type="NCBI Taxonomy" id="2911062"/>
    <lineage>
        <taxon>Bacteria</taxon>
        <taxon>Pseudomonadati</taxon>
        <taxon>Bacteroidota</taxon>
        <taxon>Flavobacteriia</taxon>
        <taxon>Flavobacteriales</taxon>
        <taxon>Flavobacteriaceae</taxon>
        <taxon>Zunongwangia</taxon>
    </lineage>
</organism>
<keyword evidence="1" id="KW-1133">Transmembrane helix</keyword>
<feature type="domain" description="Protein FecR C-terminal" evidence="3">
    <location>
        <begin position="255"/>
        <end position="323"/>
    </location>
</feature>
<evidence type="ECO:0000313" key="5">
    <source>
        <dbReference type="Proteomes" id="UP001139521"/>
    </source>
</evidence>
<dbReference type="InterPro" id="IPR032508">
    <property type="entry name" value="FecR_C"/>
</dbReference>
<dbReference type="PIRSF" id="PIRSF018266">
    <property type="entry name" value="FecR"/>
    <property type="match status" value="1"/>
</dbReference>
<protein>
    <submittedName>
        <fullName evidence="4">DUF4974 domain-containing protein</fullName>
    </submittedName>
</protein>
<dbReference type="PANTHER" id="PTHR30273">
    <property type="entry name" value="PERIPLASMIC SIGNAL SENSOR AND SIGMA FACTOR ACTIVATOR FECR-RELATED"/>
    <property type="match status" value="1"/>
</dbReference>
<keyword evidence="1" id="KW-0812">Transmembrane</keyword>
<sequence>MPEDQKKLLERYFSGNCSEEEKEIIERLFLSEKNNPKLKHFLKEIWEKTRGEVKTRDFDDSAYRSVLAKIKVKPKRDIRKWYAIAASLVVIIASLAYTFYLNSDGPGVSPALTYITVSTEKGEQKNIKLPDGTIVKLNYESTLTYPENFDEENRRVQLVGEGFFEVSDSEGNFKVDFADHYVKGDNTHFNIQAYANDSESTVSLTAGTLNVGGIGSKDILYPLQANESLHISKDATFKKERMDSRAVLAWKEGNIYFKNTGLSEVLTSLSRKYRDSIVLKPNGDPLPKFTINIKSGYSLEQILETLSLTKKITYKRQGKIIIVTPKE</sequence>
<name>A0A9X2CKQ0_9FLAO</name>
<dbReference type="PANTHER" id="PTHR30273:SF2">
    <property type="entry name" value="PROTEIN FECR"/>
    <property type="match status" value="1"/>
</dbReference>
<dbReference type="EMBL" id="JAKHSK010000005">
    <property type="protein sequence ID" value="MCL6217680.1"/>
    <property type="molecule type" value="Genomic_DNA"/>
</dbReference>
<evidence type="ECO:0000256" key="1">
    <source>
        <dbReference type="SAM" id="Phobius"/>
    </source>
</evidence>
<evidence type="ECO:0000313" key="4">
    <source>
        <dbReference type="EMBL" id="MCL6217680.1"/>
    </source>
</evidence>
<evidence type="ECO:0000259" key="2">
    <source>
        <dbReference type="Pfam" id="PF04773"/>
    </source>
</evidence>
<keyword evidence="1" id="KW-0472">Membrane</keyword>
<dbReference type="Pfam" id="PF16344">
    <property type="entry name" value="FecR_C"/>
    <property type="match status" value="1"/>
</dbReference>
<dbReference type="Gene3D" id="3.55.50.30">
    <property type="match status" value="1"/>
</dbReference>
<reference evidence="4" key="1">
    <citation type="submission" date="2022-01" db="EMBL/GenBank/DDBJ databases">
        <title>Genome sequencing of Zunongwangia sp. M21534 genome.</title>
        <authorList>
            <person name="Chen Y."/>
            <person name="Dong C."/>
            <person name="Shao Z."/>
        </authorList>
    </citation>
    <scope>NUCLEOTIDE SEQUENCE</scope>
    <source>
        <strain evidence="4">MCCC M21534</strain>
    </source>
</reference>